<comment type="caution">
    <text evidence="1">The sequence shown here is derived from an EMBL/GenBank/DDBJ whole genome shotgun (WGS) entry which is preliminary data.</text>
</comment>
<reference evidence="1" key="1">
    <citation type="submission" date="2018-11" db="EMBL/GenBank/DDBJ databases">
        <authorList>
            <person name="Alioto T."/>
            <person name="Alioto T."/>
        </authorList>
    </citation>
    <scope>NUCLEOTIDE SEQUENCE</scope>
</reference>
<protein>
    <submittedName>
        <fullName evidence="1">Uncharacterized protein</fullName>
    </submittedName>
</protein>
<dbReference type="Proteomes" id="UP000596742">
    <property type="component" value="Unassembled WGS sequence"/>
</dbReference>
<name>A0A8B6C6N3_MYTGA</name>
<keyword evidence="2" id="KW-1185">Reference proteome</keyword>
<organism evidence="1 2">
    <name type="scientific">Mytilus galloprovincialis</name>
    <name type="common">Mediterranean mussel</name>
    <dbReference type="NCBI Taxonomy" id="29158"/>
    <lineage>
        <taxon>Eukaryota</taxon>
        <taxon>Metazoa</taxon>
        <taxon>Spiralia</taxon>
        <taxon>Lophotrochozoa</taxon>
        <taxon>Mollusca</taxon>
        <taxon>Bivalvia</taxon>
        <taxon>Autobranchia</taxon>
        <taxon>Pteriomorphia</taxon>
        <taxon>Mytilida</taxon>
        <taxon>Mytiloidea</taxon>
        <taxon>Mytilidae</taxon>
        <taxon>Mytilinae</taxon>
        <taxon>Mytilus</taxon>
    </lineage>
</organism>
<accession>A0A8B6C6N3</accession>
<evidence type="ECO:0000313" key="1">
    <source>
        <dbReference type="EMBL" id="VDI01044.1"/>
    </source>
</evidence>
<gene>
    <name evidence="1" type="ORF">MGAL_10B011328</name>
</gene>
<evidence type="ECO:0000313" key="2">
    <source>
        <dbReference type="Proteomes" id="UP000596742"/>
    </source>
</evidence>
<dbReference type="EMBL" id="UYJE01001308">
    <property type="protein sequence ID" value="VDI01044.1"/>
    <property type="molecule type" value="Genomic_DNA"/>
</dbReference>
<dbReference type="AlphaFoldDB" id="A0A8B6C6N3"/>
<sequence>MVISGVEQKLPYFLPATTSITIRPIDDGIRCLKAVFTAVEPPILLTFNYINTIRPIDDRIRCLKAVFTAVEPTILLTFNYIKHNQTNLGRNQNLPYFLPLTTSITIRPIDDGIRCLKAVFTAVEPPILLTFNYINTIRPIDDGIRCLKAVFTAAEPPILLTFNYISTIRPIEDAINVTEILM</sequence>
<proteinExistence type="predicted"/>